<dbReference type="Proteomes" id="UP000645828">
    <property type="component" value="Unassembled WGS sequence"/>
</dbReference>
<accession>A0A812A186</accession>
<feature type="transmembrane region" description="Helical" evidence="1">
    <location>
        <begin position="47"/>
        <end position="69"/>
    </location>
</feature>
<organism evidence="2 3">
    <name type="scientific">Nyctereutes procyonoides</name>
    <name type="common">Raccoon dog</name>
    <name type="synonym">Canis procyonoides</name>
    <dbReference type="NCBI Taxonomy" id="34880"/>
    <lineage>
        <taxon>Eukaryota</taxon>
        <taxon>Metazoa</taxon>
        <taxon>Chordata</taxon>
        <taxon>Craniata</taxon>
        <taxon>Vertebrata</taxon>
        <taxon>Euteleostomi</taxon>
        <taxon>Mammalia</taxon>
        <taxon>Eutheria</taxon>
        <taxon>Laurasiatheria</taxon>
        <taxon>Carnivora</taxon>
        <taxon>Caniformia</taxon>
        <taxon>Canidae</taxon>
        <taxon>Nyctereutes</taxon>
    </lineage>
</organism>
<name>A0A812A186_NYCPR</name>
<keyword evidence="3" id="KW-1185">Reference proteome</keyword>
<proteinExistence type="predicted"/>
<gene>
    <name evidence="2" type="ORF">NYPRO_LOCUS27160</name>
</gene>
<dbReference type="AlphaFoldDB" id="A0A812A186"/>
<protein>
    <submittedName>
        <fullName evidence="2">(raccoon dog) hypothetical protein</fullName>
    </submittedName>
</protein>
<keyword evidence="1" id="KW-1133">Transmembrane helix</keyword>
<comment type="caution">
    <text evidence="2">The sequence shown here is derived from an EMBL/GenBank/DDBJ whole genome shotgun (WGS) entry which is preliminary data.</text>
</comment>
<evidence type="ECO:0000256" key="1">
    <source>
        <dbReference type="SAM" id="Phobius"/>
    </source>
</evidence>
<sequence length="85" mass="9350">MKKVIGLEIREMGAPWLPTPGRGLVTLRPGSAGHTRRADVQGNRPTLLGRGVCSSCWLMAFLGFIGLWLHHAHLCFHLHISVCPL</sequence>
<keyword evidence="1" id="KW-0472">Membrane</keyword>
<keyword evidence="1" id="KW-0812">Transmembrane</keyword>
<dbReference type="EMBL" id="CAJHUB010000789">
    <property type="protein sequence ID" value="CAD7694368.1"/>
    <property type="molecule type" value="Genomic_DNA"/>
</dbReference>
<evidence type="ECO:0000313" key="3">
    <source>
        <dbReference type="Proteomes" id="UP000645828"/>
    </source>
</evidence>
<reference evidence="2" key="1">
    <citation type="submission" date="2020-12" db="EMBL/GenBank/DDBJ databases">
        <authorList>
            <consortium name="Molecular Ecology Group"/>
        </authorList>
    </citation>
    <scope>NUCLEOTIDE SEQUENCE</scope>
    <source>
        <strain evidence="2">TBG_1078</strain>
    </source>
</reference>
<evidence type="ECO:0000313" key="2">
    <source>
        <dbReference type="EMBL" id="CAD7694368.1"/>
    </source>
</evidence>